<feature type="zinc finger region" description="TRAF-type" evidence="4">
    <location>
        <begin position="98"/>
        <end position="143"/>
    </location>
</feature>
<feature type="coiled-coil region" evidence="5">
    <location>
        <begin position="242"/>
        <end position="269"/>
    </location>
</feature>
<keyword evidence="5" id="KW-0175">Coiled coil</keyword>
<dbReference type="Gene3D" id="2.30.29.30">
    <property type="entry name" value="Pleckstrin-homology domain (PH domain)/Phosphotyrosine-binding domain (PTB)"/>
    <property type="match status" value="1"/>
</dbReference>
<keyword evidence="2 4" id="KW-0863">Zinc-finger</keyword>
<dbReference type="InterPro" id="IPR001849">
    <property type="entry name" value="PH_domain"/>
</dbReference>
<feature type="domain" description="PH" evidence="6">
    <location>
        <begin position="402"/>
        <end position="468"/>
    </location>
</feature>
<feature type="coiled-coil region" evidence="5">
    <location>
        <begin position="303"/>
        <end position="337"/>
    </location>
</feature>
<dbReference type="Pfam" id="PF00169">
    <property type="entry name" value="PH"/>
    <property type="match status" value="1"/>
</dbReference>
<gene>
    <name evidence="8" type="ORF">RFI_08602</name>
</gene>
<dbReference type="EMBL" id="ASPP01006616">
    <property type="protein sequence ID" value="ETO28529.1"/>
    <property type="molecule type" value="Genomic_DNA"/>
</dbReference>
<dbReference type="PROSITE" id="PS50145">
    <property type="entry name" value="ZF_TRAF"/>
    <property type="match status" value="2"/>
</dbReference>
<proteinExistence type="predicted"/>
<comment type="caution">
    <text evidence="8">The sequence shown here is derived from an EMBL/GenBank/DDBJ whole genome shotgun (WGS) entry which is preliminary data.</text>
</comment>
<accession>X6NS35</accession>
<keyword evidence="9" id="KW-1185">Reference proteome</keyword>
<evidence type="ECO:0008006" key="10">
    <source>
        <dbReference type="Google" id="ProtNLM"/>
    </source>
</evidence>
<dbReference type="SUPFAM" id="SSF49599">
    <property type="entry name" value="TRAF domain-like"/>
    <property type="match status" value="1"/>
</dbReference>
<evidence type="ECO:0000256" key="4">
    <source>
        <dbReference type="PROSITE-ProRule" id="PRU00207"/>
    </source>
</evidence>
<reference evidence="8 9" key="1">
    <citation type="journal article" date="2013" name="Curr. Biol.">
        <title>The Genome of the Foraminiferan Reticulomyxa filosa.</title>
        <authorList>
            <person name="Glockner G."/>
            <person name="Hulsmann N."/>
            <person name="Schleicher M."/>
            <person name="Noegel A.A."/>
            <person name="Eichinger L."/>
            <person name="Gallinger C."/>
            <person name="Pawlowski J."/>
            <person name="Sierra R."/>
            <person name="Euteneuer U."/>
            <person name="Pillet L."/>
            <person name="Moustafa A."/>
            <person name="Platzer M."/>
            <person name="Groth M."/>
            <person name="Szafranski K."/>
            <person name="Schliwa M."/>
        </authorList>
    </citation>
    <scope>NUCLEOTIDE SEQUENCE [LARGE SCALE GENOMIC DNA]</scope>
</reference>
<keyword evidence="1 4" id="KW-0479">Metal-binding</keyword>
<dbReference type="PANTHER" id="PTHR10131:SF94">
    <property type="entry name" value="TNF RECEPTOR-ASSOCIATED FACTOR 4"/>
    <property type="match status" value="1"/>
</dbReference>
<dbReference type="SUPFAM" id="SSF50729">
    <property type="entry name" value="PH domain-like"/>
    <property type="match status" value="1"/>
</dbReference>
<organism evidence="8 9">
    <name type="scientific">Reticulomyxa filosa</name>
    <dbReference type="NCBI Taxonomy" id="46433"/>
    <lineage>
        <taxon>Eukaryota</taxon>
        <taxon>Sar</taxon>
        <taxon>Rhizaria</taxon>
        <taxon>Retaria</taxon>
        <taxon>Foraminifera</taxon>
        <taxon>Monothalamids</taxon>
        <taxon>Reticulomyxidae</taxon>
        <taxon>Reticulomyxa</taxon>
    </lineage>
</organism>
<sequence>MSNSIVDTNIKEESIDCPANIIVKSKCVAFEKYRLLDGVLQGSNGKTLSCVQDESKRKKNKRYLKAHTELQKEINVNVIVKCAKCKSGEMNLKDYKLHVSERCPKTLVLCPFCSTQVFRKHLNKHKKSCPMATVDCPLACDKEGGERKIKKNGVDQRKDFGEDFFFLKRVFESHHVKTECENALLICPNVSCKKRVLRRDMANHLAVECYYRLVDCPFAKHGCSQKSLIPSEMKRHEDSNLLHHLKLRMDHLEEKNDETVSRLHQEQEAFEQKFEKRLLRLERQNYRMKRKYRTIIRTLKGSKAELQRKETLLLDEKQQLEEKCSEWRSLYGQLKCQSNMNRMSLVSDDTSLSENTRSELMSSKHRELQNTVENNSDDSEIVIFDVSDQEGLDKEEIMNQCKVVKQGNLLKQGNKFHTWRKRFFVLMDDGCLYYYDMAKKTSNPLGQINTFEVTEAKAIHVSPKRPYG</sequence>
<feature type="zinc finger region" description="TRAF-type" evidence="4">
    <location>
        <begin position="175"/>
        <end position="223"/>
    </location>
</feature>
<evidence type="ECO:0000256" key="2">
    <source>
        <dbReference type="ARBA" id="ARBA00022771"/>
    </source>
</evidence>
<dbReference type="AlphaFoldDB" id="X6NS35"/>
<dbReference type="Pfam" id="PF02176">
    <property type="entry name" value="zf-TRAF"/>
    <property type="match status" value="2"/>
</dbReference>
<feature type="domain" description="TRAF-type" evidence="7">
    <location>
        <begin position="175"/>
        <end position="223"/>
    </location>
</feature>
<dbReference type="Gene3D" id="3.30.40.10">
    <property type="entry name" value="Zinc/RING finger domain, C3HC4 (zinc finger)"/>
    <property type="match status" value="2"/>
</dbReference>
<dbReference type="InterPro" id="IPR013083">
    <property type="entry name" value="Znf_RING/FYVE/PHD"/>
</dbReference>
<protein>
    <recommendedName>
        <fullName evidence="10">PH domain-containing protein</fullName>
    </recommendedName>
</protein>
<evidence type="ECO:0000313" key="8">
    <source>
        <dbReference type="EMBL" id="ETO28529.1"/>
    </source>
</evidence>
<evidence type="ECO:0000256" key="3">
    <source>
        <dbReference type="ARBA" id="ARBA00022833"/>
    </source>
</evidence>
<evidence type="ECO:0000259" key="6">
    <source>
        <dbReference type="PROSITE" id="PS50003"/>
    </source>
</evidence>
<evidence type="ECO:0000256" key="1">
    <source>
        <dbReference type="ARBA" id="ARBA00022723"/>
    </source>
</evidence>
<dbReference type="InterPro" id="IPR001293">
    <property type="entry name" value="Znf_TRAF"/>
</dbReference>
<name>X6NS35_RETFI</name>
<feature type="domain" description="TRAF-type" evidence="7">
    <location>
        <begin position="98"/>
        <end position="143"/>
    </location>
</feature>
<evidence type="ECO:0000256" key="5">
    <source>
        <dbReference type="SAM" id="Coils"/>
    </source>
</evidence>
<dbReference type="PROSITE" id="PS50003">
    <property type="entry name" value="PH_DOMAIN"/>
    <property type="match status" value="1"/>
</dbReference>
<evidence type="ECO:0000259" key="7">
    <source>
        <dbReference type="PROSITE" id="PS50145"/>
    </source>
</evidence>
<dbReference type="Proteomes" id="UP000023152">
    <property type="component" value="Unassembled WGS sequence"/>
</dbReference>
<dbReference type="OrthoDB" id="2157866at2759"/>
<dbReference type="PANTHER" id="PTHR10131">
    <property type="entry name" value="TNF RECEPTOR ASSOCIATED FACTOR"/>
    <property type="match status" value="1"/>
</dbReference>
<dbReference type="InterPro" id="IPR011993">
    <property type="entry name" value="PH-like_dom_sf"/>
</dbReference>
<keyword evidence="3 4" id="KW-0862">Zinc</keyword>
<evidence type="ECO:0000313" key="9">
    <source>
        <dbReference type="Proteomes" id="UP000023152"/>
    </source>
</evidence>
<dbReference type="GO" id="GO:0008270">
    <property type="term" value="F:zinc ion binding"/>
    <property type="evidence" value="ECO:0007669"/>
    <property type="project" value="UniProtKB-KW"/>
</dbReference>